<evidence type="ECO:0000313" key="3">
    <source>
        <dbReference type="Proteomes" id="UP000177723"/>
    </source>
</evidence>
<dbReference type="GO" id="GO:0006351">
    <property type="term" value="P:DNA-templated transcription"/>
    <property type="evidence" value="ECO:0007669"/>
    <property type="project" value="TreeGrafter"/>
</dbReference>
<evidence type="ECO:0000313" key="2">
    <source>
        <dbReference type="EMBL" id="OGF77786.1"/>
    </source>
</evidence>
<protein>
    <recommendedName>
        <fullName evidence="1">Transcriptional repressor PaaX-like central Cas2-like domain-containing protein</fullName>
    </recommendedName>
</protein>
<evidence type="ECO:0000259" key="1">
    <source>
        <dbReference type="Pfam" id="PF20803"/>
    </source>
</evidence>
<sequence length="185" mass="22072">MAKYYYSQTKQKALLLLASGVILSLSHSPRVHWRILANLPKAWRSIERTTLRRLVNEFKRNRLIDFKEEVNGTISVVLSEKGKRITLSYDIDALAIKRPDRWDGKWRIVIFDIPEKKKAAREALRKKLCDLEFYRLQRSVWVTPYDCKNEIAFISEFFEIRNCLRYINADYIDNEAELKLHFNFK</sequence>
<dbReference type="Proteomes" id="UP000177723">
    <property type="component" value="Unassembled WGS sequence"/>
</dbReference>
<dbReference type="SUPFAM" id="SSF143430">
    <property type="entry name" value="TTP0101/SSO1404-like"/>
    <property type="match status" value="1"/>
</dbReference>
<dbReference type="AlphaFoldDB" id="A0A1F5WQ54"/>
<reference evidence="2 3" key="1">
    <citation type="journal article" date="2016" name="Nat. Commun.">
        <title>Thousands of microbial genomes shed light on interconnected biogeochemical processes in an aquifer system.</title>
        <authorList>
            <person name="Anantharaman K."/>
            <person name="Brown C.T."/>
            <person name="Hug L.A."/>
            <person name="Sharon I."/>
            <person name="Castelle C.J."/>
            <person name="Probst A.J."/>
            <person name="Thomas B.C."/>
            <person name="Singh A."/>
            <person name="Wilkins M.J."/>
            <person name="Karaoz U."/>
            <person name="Brodie E.L."/>
            <person name="Williams K.H."/>
            <person name="Hubbard S.S."/>
            <person name="Banfield J.F."/>
        </authorList>
    </citation>
    <scope>NUCLEOTIDE SEQUENCE [LARGE SCALE GENOMIC DNA]</scope>
</reference>
<dbReference type="PANTHER" id="PTHR30319:SF1">
    <property type="entry name" value="TRANSCRIPTIONAL REPRESSOR PAAX"/>
    <property type="match status" value="1"/>
</dbReference>
<dbReference type="Pfam" id="PF20803">
    <property type="entry name" value="PaaX_M"/>
    <property type="match status" value="1"/>
</dbReference>
<proteinExistence type="predicted"/>
<accession>A0A1F5WQ54</accession>
<dbReference type="PANTHER" id="PTHR30319">
    <property type="entry name" value="PHENYLACETIC ACID REGULATOR-RELATED TRANSCRIPTIONAL REPRESSOR"/>
    <property type="match status" value="1"/>
</dbReference>
<organism evidence="2 3">
    <name type="scientific">Candidatus Giovannonibacteria bacterium RIFCSPHIGHO2_12_FULL_43_15</name>
    <dbReference type="NCBI Taxonomy" id="1798341"/>
    <lineage>
        <taxon>Bacteria</taxon>
        <taxon>Candidatus Giovannoniibacteriota</taxon>
    </lineage>
</organism>
<name>A0A1F5WQ54_9BACT</name>
<dbReference type="EMBL" id="MFHT01000011">
    <property type="protein sequence ID" value="OGF77786.1"/>
    <property type="molecule type" value="Genomic_DNA"/>
</dbReference>
<dbReference type="InterPro" id="IPR048846">
    <property type="entry name" value="PaaX-like_central"/>
</dbReference>
<dbReference type="Gene3D" id="3.30.70.2650">
    <property type="match status" value="1"/>
</dbReference>
<feature type="domain" description="Transcriptional repressor PaaX-like central Cas2-like" evidence="1">
    <location>
        <begin position="100"/>
        <end position="176"/>
    </location>
</feature>
<gene>
    <name evidence="2" type="ORF">A3F23_04120</name>
</gene>
<comment type="caution">
    <text evidence="2">The sequence shown here is derived from an EMBL/GenBank/DDBJ whole genome shotgun (WGS) entry which is preliminary data.</text>
</comment>